<evidence type="ECO:0000256" key="9">
    <source>
        <dbReference type="ARBA" id="ARBA00022776"/>
    </source>
</evidence>
<keyword evidence="13" id="KW-0539">Nucleus</keyword>
<evidence type="ECO:0000256" key="4">
    <source>
        <dbReference type="ARBA" id="ARBA00022490"/>
    </source>
</evidence>
<dbReference type="GO" id="GO:0005737">
    <property type="term" value="C:cytoplasm"/>
    <property type="evidence" value="ECO:0007669"/>
    <property type="project" value="UniProtKB-SubCell"/>
</dbReference>
<dbReference type="EMBL" id="CAJHUC010001569">
    <property type="protein sequence ID" value="CAD7701555.1"/>
    <property type="molecule type" value="Genomic_DNA"/>
</dbReference>
<keyword evidence="11" id="KW-0156">Chromatin regulator</keyword>
<evidence type="ECO:0000256" key="11">
    <source>
        <dbReference type="ARBA" id="ARBA00022853"/>
    </source>
</evidence>
<dbReference type="InterPro" id="IPR010358">
    <property type="entry name" value="BRE"/>
</dbReference>
<evidence type="ECO:0000256" key="5">
    <source>
        <dbReference type="ARBA" id="ARBA00022618"/>
    </source>
</evidence>
<gene>
    <name evidence="18" type="ORF">OSTQU699_LOCUS6914</name>
</gene>
<comment type="similarity">
    <text evidence="15">Belongs to the BABAM2 family.</text>
</comment>
<reference evidence="18" key="1">
    <citation type="submission" date="2020-12" db="EMBL/GenBank/DDBJ databases">
        <authorList>
            <person name="Iha C."/>
        </authorList>
    </citation>
    <scope>NUCLEOTIDE SEQUENCE</scope>
</reference>
<dbReference type="PANTHER" id="PTHR15189">
    <property type="entry name" value="BRISC AND BRCA1-A COMPLEX MEMBER 2"/>
    <property type="match status" value="1"/>
</dbReference>
<keyword evidence="10" id="KW-0833">Ubl conjugation pathway</keyword>
<dbReference type="GO" id="GO:0006302">
    <property type="term" value="P:double-strand break repair"/>
    <property type="evidence" value="ECO:0007669"/>
    <property type="project" value="TreeGrafter"/>
</dbReference>
<keyword evidence="5" id="KW-0132">Cell division</keyword>
<keyword evidence="12" id="KW-0234">DNA repair</keyword>
<evidence type="ECO:0000256" key="17">
    <source>
        <dbReference type="ARBA" id="ARBA00032630"/>
    </source>
</evidence>
<keyword evidence="8" id="KW-0227">DNA damage</keyword>
<dbReference type="GO" id="GO:0051301">
    <property type="term" value="P:cell division"/>
    <property type="evidence" value="ECO:0007669"/>
    <property type="project" value="UniProtKB-KW"/>
</dbReference>
<evidence type="ECO:0000256" key="15">
    <source>
        <dbReference type="ARBA" id="ARBA00025766"/>
    </source>
</evidence>
<dbReference type="GO" id="GO:0006325">
    <property type="term" value="P:chromatin organization"/>
    <property type="evidence" value="ECO:0007669"/>
    <property type="project" value="UniProtKB-KW"/>
</dbReference>
<evidence type="ECO:0000256" key="2">
    <source>
        <dbReference type="ARBA" id="ARBA00004496"/>
    </source>
</evidence>
<evidence type="ECO:0000256" key="12">
    <source>
        <dbReference type="ARBA" id="ARBA00023204"/>
    </source>
</evidence>
<proteinExistence type="inferred from homology"/>
<comment type="subcellular location">
    <subcellularLocation>
        <location evidence="2">Cytoplasm</location>
    </subcellularLocation>
    <subcellularLocation>
        <location evidence="1">Nucleus</location>
    </subcellularLocation>
</comment>
<dbReference type="Pfam" id="PF06113">
    <property type="entry name" value="BRE"/>
    <property type="match status" value="1"/>
</dbReference>
<evidence type="ECO:0000256" key="16">
    <source>
        <dbReference type="ARBA" id="ARBA00032491"/>
    </source>
</evidence>
<evidence type="ECO:0000256" key="8">
    <source>
        <dbReference type="ARBA" id="ARBA00022763"/>
    </source>
</evidence>
<protein>
    <recommendedName>
        <fullName evidence="3">BRISC and BRCA1-A complex member 2</fullName>
    </recommendedName>
    <alternativeName>
        <fullName evidence="16">BRCA1-A complex subunit BRE</fullName>
    </alternativeName>
    <alternativeName>
        <fullName evidence="17">BRCA1/BRCA2-containing complex subunit 45</fullName>
    </alternativeName>
</protein>
<evidence type="ECO:0000256" key="6">
    <source>
        <dbReference type="ARBA" id="ARBA00022703"/>
    </source>
</evidence>
<dbReference type="Proteomes" id="UP000708148">
    <property type="component" value="Unassembled WGS sequence"/>
</dbReference>
<keyword evidence="14" id="KW-0131">Cell cycle</keyword>
<sequence length="359" mass="40798">MEAGSIWSRQLEALRLRSQVGVQATGGREAPSCFDLRIPWCNTHLNWKVIFDTHMPSMAPDFIFNDDTFFPLHPRCLEEAHRNPIRESLISWAGGDCMSLQRVTSALLQGYRYHQTAKMRALNDARLQFELETLPSDRPMEFLLENGSEGQRQACFCFSLEDVNLKDLHSLVYPPCYGEPSSPCNPFKLLISFGVFSTSPPTVSLQAPAWLTGLAPPIDCPSWRADDCMSEFLPTVVTSLQQQVQNTIERLRNRGMIFEGLKEVLGPPLETSYGRKPTACFPVVHGHVQFLLFLSVGLGFPEDKPEIWVQNARRPTRQGPVLPLTMARWSPRWPRQEMAKRVVGFLRDEIQRLKNKGDI</sequence>
<comment type="caution">
    <text evidence="18">The sequence shown here is derived from an EMBL/GenBank/DDBJ whole genome shotgun (WGS) entry which is preliminary data.</text>
</comment>
<accession>A0A8S1J375</accession>
<organism evidence="18 19">
    <name type="scientific">Ostreobium quekettii</name>
    <dbReference type="NCBI Taxonomy" id="121088"/>
    <lineage>
        <taxon>Eukaryota</taxon>
        <taxon>Viridiplantae</taxon>
        <taxon>Chlorophyta</taxon>
        <taxon>core chlorophytes</taxon>
        <taxon>Ulvophyceae</taxon>
        <taxon>TCBD clade</taxon>
        <taxon>Bryopsidales</taxon>
        <taxon>Ostreobineae</taxon>
        <taxon>Ostreobiaceae</taxon>
        <taxon>Ostreobium</taxon>
    </lineage>
</organism>
<evidence type="ECO:0000256" key="10">
    <source>
        <dbReference type="ARBA" id="ARBA00022786"/>
    </source>
</evidence>
<dbReference type="AlphaFoldDB" id="A0A8S1J375"/>
<dbReference type="PANTHER" id="PTHR15189:SF7">
    <property type="entry name" value="BRISC AND BRCA1-A COMPLEX MEMBER 2"/>
    <property type="match status" value="1"/>
</dbReference>
<keyword evidence="19" id="KW-1185">Reference proteome</keyword>
<evidence type="ECO:0000256" key="1">
    <source>
        <dbReference type="ARBA" id="ARBA00004123"/>
    </source>
</evidence>
<evidence type="ECO:0000313" key="19">
    <source>
        <dbReference type="Proteomes" id="UP000708148"/>
    </source>
</evidence>
<keyword evidence="4" id="KW-0963">Cytoplasm</keyword>
<evidence type="ECO:0000256" key="14">
    <source>
        <dbReference type="ARBA" id="ARBA00023306"/>
    </source>
</evidence>
<dbReference type="OrthoDB" id="538811at2759"/>
<keyword evidence="9" id="KW-0498">Mitosis</keyword>
<evidence type="ECO:0000313" key="18">
    <source>
        <dbReference type="EMBL" id="CAD7701555.1"/>
    </source>
</evidence>
<evidence type="ECO:0000256" key="3">
    <source>
        <dbReference type="ARBA" id="ARBA00019438"/>
    </source>
</evidence>
<dbReference type="GO" id="GO:0070552">
    <property type="term" value="C:BRISC complex"/>
    <property type="evidence" value="ECO:0007669"/>
    <property type="project" value="InterPro"/>
</dbReference>
<evidence type="ECO:0000256" key="13">
    <source>
        <dbReference type="ARBA" id="ARBA00023242"/>
    </source>
</evidence>
<keyword evidence="6" id="KW-0053">Apoptosis</keyword>
<evidence type="ECO:0000256" key="7">
    <source>
        <dbReference type="ARBA" id="ARBA00022737"/>
    </source>
</evidence>
<keyword evidence="7" id="KW-0677">Repeat</keyword>
<name>A0A8S1J375_9CHLO</name>